<dbReference type="InterPro" id="IPR008978">
    <property type="entry name" value="HSP20-like_chaperone"/>
</dbReference>
<dbReference type="InterPro" id="IPR031107">
    <property type="entry name" value="Small_HSP"/>
</dbReference>
<dbReference type="Gene3D" id="2.60.40.790">
    <property type="match status" value="1"/>
</dbReference>
<protein>
    <submittedName>
        <fullName evidence="5">Spore protein SP21</fullName>
    </submittedName>
</protein>
<proteinExistence type="inferred from homology"/>
<comment type="caution">
    <text evidence="5">The sequence shown here is derived from an EMBL/GenBank/DDBJ whole genome shotgun (WGS) entry which is preliminary data.</text>
</comment>
<keyword evidence="6" id="KW-1185">Reference proteome</keyword>
<dbReference type="Proteomes" id="UP000316304">
    <property type="component" value="Unassembled WGS sequence"/>
</dbReference>
<evidence type="ECO:0000313" key="6">
    <source>
        <dbReference type="Proteomes" id="UP000316304"/>
    </source>
</evidence>
<evidence type="ECO:0000256" key="3">
    <source>
        <dbReference type="SAM" id="MobiDB-lite"/>
    </source>
</evidence>
<sequence length="130" mass="14587">MTTTITNAEKKSGEVASPEQTYQSSYVPRFDIWEGENELLLYGDLPGVSVDDLDIRFENRELTIRGKVASRHEGNFVLGEYGIGDFHRSFTVGEAIDAEKISAEMKQGVLTLHLPKSEKVKPRKIEVKTT</sequence>
<dbReference type="Pfam" id="PF00011">
    <property type="entry name" value="HSP20"/>
    <property type="match status" value="1"/>
</dbReference>
<dbReference type="SUPFAM" id="SSF49764">
    <property type="entry name" value="HSP20-like chaperones"/>
    <property type="match status" value="1"/>
</dbReference>
<dbReference type="PANTHER" id="PTHR11527">
    <property type="entry name" value="HEAT-SHOCK PROTEIN 20 FAMILY MEMBER"/>
    <property type="match status" value="1"/>
</dbReference>
<feature type="domain" description="SHSP" evidence="4">
    <location>
        <begin position="21"/>
        <end position="130"/>
    </location>
</feature>
<comment type="similarity">
    <text evidence="1 2">Belongs to the small heat shock protein (HSP20) family.</text>
</comment>
<dbReference type="RefSeq" id="WP_146597262.1">
    <property type="nucleotide sequence ID" value="NZ_SJPT01000013.1"/>
</dbReference>
<gene>
    <name evidence="5" type="primary">hspA_2</name>
    <name evidence="5" type="ORF">Pla52o_53440</name>
</gene>
<evidence type="ECO:0000256" key="2">
    <source>
        <dbReference type="RuleBase" id="RU003616"/>
    </source>
</evidence>
<name>A0A5C6BZP5_9BACT</name>
<reference evidence="5 6" key="1">
    <citation type="submission" date="2019-02" db="EMBL/GenBank/DDBJ databases">
        <title>Deep-cultivation of Planctomycetes and their phenomic and genomic characterization uncovers novel biology.</title>
        <authorList>
            <person name="Wiegand S."/>
            <person name="Jogler M."/>
            <person name="Boedeker C."/>
            <person name="Pinto D."/>
            <person name="Vollmers J."/>
            <person name="Rivas-Marin E."/>
            <person name="Kohn T."/>
            <person name="Peeters S.H."/>
            <person name="Heuer A."/>
            <person name="Rast P."/>
            <person name="Oberbeckmann S."/>
            <person name="Bunk B."/>
            <person name="Jeske O."/>
            <person name="Meyerdierks A."/>
            <person name="Storesund J.E."/>
            <person name="Kallscheuer N."/>
            <person name="Luecker S."/>
            <person name="Lage O.M."/>
            <person name="Pohl T."/>
            <person name="Merkel B.J."/>
            <person name="Hornburger P."/>
            <person name="Mueller R.-W."/>
            <person name="Bruemmer F."/>
            <person name="Labrenz M."/>
            <person name="Spormann A.M."/>
            <person name="Op Den Camp H."/>
            <person name="Overmann J."/>
            <person name="Amann R."/>
            <person name="Jetten M.S.M."/>
            <person name="Mascher T."/>
            <person name="Medema M.H."/>
            <person name="Devos D.P."/>
            <person name="Kaster A.-K."/>
            <person name="Ovreas L."/>
            <person name="Rohde M."/>
            <person name="Galperin M.Y."/>
            <person name="Jogler C."/>
        </authorList>
    </citation>
    <scope>NUCLEOTIDE SEQUENCE [LARGE SCALE GENOMIC DNA]</scope>
    <source>
        <strain evidence="5 6">Pla52o</strain>
    </source>
</reference>
<evidence type="ECO:0000259" key="4">
    <source>
        <dbReference type="PROSITE" id="PS01031"/>
    </source>
</evidence>
<dbReference type="AlphaFoldDB" id="A0A5C6BZP5"/>
<organism evidence="5 6">
    <name type="scientific">Novipirellula galeiformis</name>
    <dbReference type="NCBI Taxonomy" id="2528004"/>
    <lineage>
        <taxon>Bacteria</taxon>
        <taxon>Pseudomonadati</taxon>
        <taxon>Planctomycetota</taxon>
        <taxon>Planctomycetia</taxon>
        <taxon>Pirellulales</taxon>
        <taxon>Pirellulaceae</taxon>
        <taxon>Novipirellula</taxon>
    </lineage>
</organism>
<dbReference type="EMBL" id="SJPT01000013">
    <property type="protein sequence ID" value="TWU17338.1"/>
    <property type="molecule type" value="Genomic_DNA"/>
</dbReference>
<evidence type="ECO:0000256" key="1">
    <source>
        <dbReference type="PROSITE-ProRule" id="PRU00285"/>
    </source>
</evidence>
<dbReference type="CDD" id="cd06464">
    <property type="entry name" value="ACD_sHsps-like"/>
    <property type="match status" value="1"/>
</dbReference>
<accession>A0A5C6BZP5</accession>
<dbReference type="InterPro" id="IPR002068">
    <property type="entry name" value="A-crystallin/Hsp20_dom"/>
</dbReference>
<dbReference type="OrthoDB" id="9792695at2"/>
<feature type="region of interest" description="Disordered" evidence="3">
    <location>
        <begin position="1"/>
        <end position="22"/>
    </location>
</feature>
<evidence type="ECO:0000313" key="5">
    <source>
        <dbReference type="EMBL" id="TWU17338.1"/>
    </source>
</evidence>
<dbReference type="PROSITE" id="PS01031">
    <property type="entry name" value="SHSP"/>
    <property type="match status" value="1"/>
</dbReference>